<dbReference type="RefSeq" id="WP_091523166.1">
    <property type="nucleotide sequence ID" value="NZ_LT629772.1"/>
</dbReference>
<dbReference type="SMART" id="SM00304">
    <property type="entry name" value="HAMP"/>
    <property type="match status" value="1"/>
</dbReference>
<dbReference type="Pfam" id="PF00672">
    <property type="entry name" value="HAMP"/>
    <property type="match status" value="1"/>
</dbReference>
<organism evidence="7 8">
    <name type="scientific">Microlunatus soli</name>
    <dbReference type="NCBI Taxonomy" id="630515"/>
    <lineage>
        <taxon>Bacteria</taxon>
        <taxon>Bacillati</taxon>
        <taxon>Actinomycetota</taxon>
        <taxon>Actinomycetes</taxon>
        <taxon>Propionibacteriales</taxon>
        <taxon>Propionibacteriaceae</taxon>
        <taxon>Microlunatus</taxon>
    </lineage>
</organism>
<dbReference type="Gene3D" id="3.30.450.20">
    <property type="entry name" value="PAS domain"/>
    <property type="match status" value="1"/>
</dbReference>
<proteinExistence type="predicted"/>
<gene>
    <name evidence="7" type="ORF">SAMN04489812_1791</name>
</gene>
<dbReference type="InterPro" id="IPR029787">
    <property type="entry name" value="Nucleotide_cyclase"/>
</dbReference>
<keyword evidence="8" id="KW-1185">Reference proteome</keyword>
<evidence type="ECO:0000259" key="5">
    <source>
        <dbReference type="PROSITE" id="PS50125"/>
    </source>
</evidence>
<evidence type="ECO:0000259" key="6">
    <source>
        <dbReference type="PROSITE" id="PS50885"/>
    </source>
</evidence>
<keyword evidence="4" id="KW-0472">Membrane</keyword>
<dbReference type="Pfam" id="PF00211">
    <property type="entry name" value="Guanylate_cyc"/>
    <property type="match status" value="1"/>
</dbReference>
<dbReference type="Gene3D" id="6.10.340.10">
    <property type="match status" value="1"/>
</dbReference>
<dbReference type="PANTHER" id="PTHR45655">
    <property type="entry name" value="GUANYLATE CYCLASE SOLUBLE SUBUNIT BETA-2"/>
    <property type="match status" value="1"/>
</dbReference>
<dbReference type="OrthoDB" id="9806704at2"/>
<feature type="compositionally biased region" description="Polar residues" evidence="3">
    <location>
        <begin position="7"/>
        <end position="26"/>
    </location>
</feature>
<dbReference type="EMBL" id="LT629772">
    <property type="protein sequence ID" value="SDS39952.1"/>
    <property type="molecule type" value="Genomic_DNA"/>
</dbReference>
<name>A0A1H1RW58_9ACTN</name>
<dbReference type="GO" id="GO:0009190">
    <property type="term" value="P:cyclic nucleotide biosynthetic process"/>
    <property type="evidence" value="ECO:0007669"/>
    <property type="project" value="InterPro"/>
</dbReference>
<dbReference type="PROSITE" id="PS50125">
    <property type="entry name" value="GUANYLATE_CYCLASE_2"/>
    <property type="match status" value="1"/>
</dbReference>
<dbReference type="CDD" id="cd06225">
    <property type="entry name" value="HAMP"/>
    <property type="match status" value="1"/>
</dbReference>
<evidence type="ECO:0000313" key="7">
    <source>
        <dbReference type="EMBL" id="SDS39952.1"/>
    </source>
</evidence>
<dbReference type="Proteomes" id="UP000199103">
    <property type="component" value="Chromosome I"/>
</dbReference>
<evidence type="ECO:0000313" key="8">
    <source>
        <dbReference type="Proteomes" id="UP000199103"/>
    </source>
</evidence>
<dbReference type="CDD" id="cd07302">
    <property type="entry name" value="CHD"/>
    <property type="match status" value="1"/>
</dbReference>
<dbReference type="SUPFAM" id="SSF55073">
    <property type="entry name" value="Nucleotide cyclase"/>
    <property type="match status" value="1"/>
</dbReference>
<evidence type="ECO:0000256" key="2">
    <source>
        <dbReference type="ARBA" id="ARBA00022989"/>
    </source>
</evidence>
<dbReference type="Gene3D" id="3.30.70.1230">
    <property type="entry name" value="Nucleotide cyclase"/>
    <property type="match status" value="1"/>
</dbReference>
<dbReference type="STRING" id="630515.SAMN04489812_1791"/>
<dbReference type="GO" id="GO:0035556">
    <property type="term" value="P:intracellular signal transduction"/>
    <property type="evidence" value="ECO:0007669"/>
    <property type="project" value="InterPro"/>
</dbReference>
<keyword evidence="1 4" id="KW-0812">Transmembrane</keyword>
<accession>A0A1H1RW58</accession>
<sequence length="740" mass="80565">MSPPVATESSPSQTEIPTDDTINPGSASGGTVPVARRRHRWRIGRPGIGIQSKLLIMLLGVSILAAVVVGAVGYVNGRDSLRDAALDHVTSVRDARARLLSERLGNIRQRVVVDSRNDSTLQATQRFTADFDDLDKSAVSAADRDAVRQFYSDTFVPTLDKRTGQTHDVDQFVPTSNAQLHLQAAYTAPYKLDYDKAIAAGDPGDGSDWTETRNRYHAYFRQLVDEFGYEDLMLLDPSGDVVYSAYAGTDLGTNVINGPYANGGLTSVYRRAMASNATDQAFSEDFSHYQPSLDVPTAWIASPIARGGKTLGVLAIQIPIERINDAMTAAGNWRGGGMGETGEAYMVGPDHLMRSVSRLLVEDPEEYQRRVVAAGTAPATARRAVQLKGSILLQPVDNPAVNRALAGQKGTIETTDYAGRRVLAAYESVDMGGAHWAIVAQFTTQEAFAPVEHFTRNLLLSIAGIILLVCLLSLVLAQTFIRPVRRLQSAVQQVSAGDLGHQIATRGNDEFGELGDAFNDMSRSLKVKQDLIEEQREEQDRLLLTMMPAPVVERYKHGEETISQDHQDVAVIYADVIGTDDLARDRGSSEALAMINEIWRSFDEVAERHGIERVRNTRTGYLASCGLTVPRIDNARRVVEFALDLQDVIARFNASYGASIGLRAGIDSGTVTSGLVSRSSVVYDMWGDAVNLAFRAQGVDRQPGIYATAPVVDKLGDGVQATAAGQIDTQQISRLRRRTR</sequence>
<dbReference type="AlphaFoldDB" id="A0A1H1RW58"/>
<dbReference type="InterPro" id="IPR003660">
    <property type="entry name" value="HAMP_dom"/>
</dbReference>
<protein>
    <submittedName>
        <fullName evidence="7">Adenylate cyclase, class 3</fullName>
    </submittedName>
</protein>
<evidence type="ECO:0000256" key="4">
    <source>
        <dbReference type="SAM" id="Phobius"/>
    </source>
</evidence>
<feature type="domain" description="HAMP" evidence="6">
    <location>
        <begin position="478"/>
        <end position="530"/>
    </location>
</feature>
<keyword evidence="2 4" id="KW-1133">Transmembrane helix</keyword>
<dbReference type="SUPFAM" id="SSF158472">
    <property type="entry name" value="HAMP domain-like"/>
    <property type="match status" value="1"/>
</dbReference>
<feature type="transmembrane region" description="Helical" evidence="4">
    <location>
        <begin position="458"/>
        <end position="477"/>
    </location>
</feature>
<feature type="domain" description="Guanylate cyclase" evidence="5">
    <location>
        <begin position="570"/>
        <end position="697"/>
    </location>
</feature>
<feature type="transmembrane region" description="Helical" evidence="4">
    <location>
        <begin position="54"/>
        <end position="75"/>
    </location>
</feature>
<reference evidence="7 8" key="1">
    <citation type="submission" date="2016-10" db="EMBL/GenBank/DDBJ databases">
        <authorList>
            <person name="de Groot N.N."/>
        </authorList>
    </citation>
    <scope>NUCLEOTIDE SEQUENCE [LARGE SCALE GENOMIC DNA]</scope>
    <source>
        <strain evidence="7 8">DSM 21800</strain>
    </source>
</reference>
<dbReference type="PROSITE" id="PS50885">
    <property type="entry name" value="HAMP"/>
    <property type="match status" value="1"/>
</dbReference>
<evidence type="ECO:0000256" key="1">
    <source>
        <dbReference type="ARBA" id="ARBA00022692"/>
    </source>
</evidence>
<dbReference type="GO" id="GO:0004016">
    <property type="term" value="F:adenylate cyclase activity"/>
    <property type="evidence" value="ECO:0007669"/>
    <property type="project" value="UniProtKB-ARBA"/>
</dbReference>
<dbReference type="SMART" id="SM00044">
    <property type="entry name" value="CYCc"/>
    <property type="match status" value="1"/>
</dbReference>
<dbReference type="PANTHER" id="PTHR45655:SF13">
    <property type="entry name" value="SOLUBLE GUANYLATE CYCLASE GCY-32-RELATED"/>
    <property type="match status" value="1"/>
</dbReference>
<dbReference type="InterPro" id="IPR001054">
    <property type="entry name" value="A/G_cyclase"/>
</dbReference>
<dbReference type="GO" id="GO:0016020">
    <property type="term" value="C:membrane"/>
    <property type="evidence" value="ECO:0007669"/>
    <property type="project" value="InterPro"/>
</dbReference>
<evidence type="ECO:0000256" key="3">
    <source>
        <dbReference type="SAM" id="MobiDB-lite"/>
    </source>
</evidence>
<feature type="region of interest" description="Disordered" evidence="3">
    <location>
        <begin position="1"/>
        <end position="34"/>
    </location>
</feature>